<comment type="similarity">
    <text evidence="2">Belongs to the polysaccharide synthase family.</text>
</comment>
<dbReference type="GO" id="GO:0005886">
    <property type="term" value="C:plasma membrane"/>
    <property type="evidence" value="ECO:0007669"/>
    <property type="project" value="UniProtKB-SubCell"/>
</dbReference>
<organism evidence="8">
    <name type="scientific">marine sediment metagenome</name>
    <dbReference type="NCBI Taxonomy" id="412755"/>
    <lineage>
        <taxon>unclassified sequences</taxon>
        <taxon>metagenomes</taxon>
        <taxon>ecological metagenomes</taxon>
    </lineage>
</organism>
<evidence type="ECO:0000256" key="2">
    <source>
        <dbReference type="ARBA" id="ARBA00007430"/>
    </source>
</evidence>
<keyword evidence="4 7" id="KW-0812">Transmembrane</keyword>
<dbReference type="AlphaFoldDB" id="X1JDL9"/>
<evidence type="ECO:0000256" key="3">
    <source>
        <dbReference type="ARBA" id="ARBA00022475"/>
    </source>
</evidence>
<dbReference type="PANTHER" id="PTHR30250:SF10">
    <property type="entry name" value="LIPOPOLYSACCHARIDE BIOSYNTHESIS PROTEIN WZXC"/>
    <property type="match status" value="1"/>
</dbReference>
<feature type="transmembrane region" description="Helical" evidence="7">
    <location>
        <begin position="128"/>
        <end position="150"/>
    </location>
</feature>
<dbReference type="EMBL" id="BARU01041952">
    <property type="protein sequence ID" value="GAH79605.1"/>
    <property type="molecule type" value="Genomic_DNA"/>
</dbReference>
<dbReference type="InterPro" id="IPR050833">
    <property type="entry name" value="Poly_Biosynth_Transport"/>
</dbReference>
<evidence type="ECO:0000256" key="6">
    <source>
        <dbReference type="ARBA" id="ARBA00023136"/>
    </source>
</evidence>
<comment type="caution">
    <text evidence="8">The sequence shown here is derived from an EMBL/GenBank/DDBJ whole genome shotgun (WGS) entry which is preliminary data.</text>
</comment>
<evidence type="ECO:0000256" key="7">
    <source>
        <dbReference type="SAM" id="Phobius"/>
    </source>
</evidence>
<evidence type="ECO:0000256" key="1">
    <source>
        <dbReference type="ARBA" id="ARBA00004651"/>
    </source>
</evidence>
<feature type="transmembrane region" description="Helical" evidence="7">
    <location>
        <begin position="103"/>
        <end position="122"/>
    </location>
</feature>
<gene>
    <name evidence="8" type="ORF">S03H2_64562</name>
</gene>
<dbReference type="Pfam" id="PF13440">
    <property type="entry name" value="Polysacc_synt_3"/>
    <property type="match status" value="1"/>
</dbReference>
<keyword evidence="6 7" id="KW-0472">Membrane</keyword>
<evidence type="ECO:0000256" key="4">
    <source>
        <dbReference type="ARBA" id="ARBA00022692"/>
    </source>
</evidence>
<feature type="transmembrane region" description="Helical" evidence="7">
    <location>
        <begin position="58"/>
        <end position="82"/>
    </location>
</feature>
<reference evidence="8" key="1">
    <citation type="journal article" date="2014" name="Front. Microbiol.">
        <title>High frequency of phylogenetically diverse reductive dehalogenase-homologous genes in deep subseafloor sedimentary metagenomes.</title>
        <authorList>
            <person name="Kawai M."/>
            <person name="Futagami T."/>
            <person name="Toyoda A."/>
            <person name="Takaki Y."/>
            <person name="Nishi S."/>
            <person name="Hori S."/>
            <person name="Arai W."/>
            <person name="Tsubouchi T."/>
            <person name="Morono Y."/>
            <person name="Uchiyama I."/>
            <person name="Ito T."/>
            <person name="Fujiyama A."/>
            <person name="Inagaki F."/>
            <person name="Takami H."/>
        </authorList>
    </citation>
    <scope>NUCLEOTIDE SEQUENCE</scope>
    <source>
        <strain evidence="8">Expedition CK06-06</strain>
    </source>
</reference>
<evidence type="ECO:0008006" key="9">
    <source>
        <dbReference type="Google" id="ProtNLM"/>
    </source>
</evidence>
<protein>
    <recommendedName>
        <fullName evidence="9">Polysaccharide biosynthesis protein C-terminal domain-containing protein</fullName>
    </recommendedName>
</protein>
<feature type="transmembrane region" description="Helical" evidence="7">
    <location>
        <begin position="26"/>
        <end position="52"/>
    </location>
</feature>
<proteinExistence type="inferred from homology"/>
<keyword evidence="5 7" id="KW-1133">Transmembrane helix</keyword>
<dbReference type="PANTHER" id="PTHR30250">
    <property type="entry name" value="PST FAMILY PREDICTED COLANIC ACID TRANSPORTER"/>
    <property type="match status" value="1"/>
</dbReference>
<sequence length="172" mass="19017">MSEVGIKNNFSSGSDDNLSQKVSRGALWVTVGTICSRGLGLISSIILARLLLPSDYGIMAIAMATIAIAESLTQTGFGSALIQKQKRPEEFLNTAWTFELVKYLSLFLILFILAPIFAHFFNEPAASAVLRVISFGLIFRGLKNIGVVYFRKKLDFKKQFIFITIPLTIYVA</sequence>
<keyword evidence="3" id="KW-1003">Cell membrane</keyword>
<evidence type="ECO:0000313" key="8">
    <source>
        <dbReference type="EMBL" id="GAH79605.1"/>
    </source>
</evidence>
<evidence type="ECO:0000256" key="5">
    <source>
        <dbReference type="ARBA" id="ARBA00022989"/>
    </source>
</evidence>
<comment type="subcellular location">
    <subcellularLocation>
        <location evidence="1">Cell membrane</location>
        <topology evidence="1">Multi-pass membrane protein</topology>
    </subcellularLocation>
</comment>
<feature type="non-terminal residue" evidence="8">
    <location>
        <position position="172"/>
    </location>
</feature>
<name>X1JDL9_9ZZZZ</name>
<accession>X1JDL9</accession>